<name>A0ABQ8G370_9PEZI</name>
<accession>A0ABQ8G370</accession>
<evidence type="ECO:0000313" key="3">
    <source>
        <dbReference type="Proteomes" id="UP000774617"/>
    </source>
</evidence>
<comment type="caution">
    <text evidence="2">The sequence shown here is derived from an EMBL/GenBank/DDBJ whole genome shotgun (WGS) entry which is preliminary data.</text>
</comment>
<sequence length="187" mass="20360">MACRRKWRAGGGIPSRGRSQQSGEPGYEAVIRGRAEVGERERRRARSAMPGRACATYGRTERPAGLSRELARWRVRWILLCVVFSSGQTAGEGALVRGAWSLAVMPGSCAASQSCARPSVPPPARCLCLCSTPNMPVSDTHFDGRDRCTPRNWPPQRQQHRRRFLHRPVATTSLPGAGPQSQAGAGK</sequence>
<reference evidence="2 3" key="1">
    <citation type="journal article" date="2021" name="Nat. Commun.">
        <title>Genetic determinants of endophytism in the Arabidopsis root mycobiome.</title>
        <authorList>
            <person name="Mesny F."/>
            <person name="Miyauchi S."/>
            <person name="Thiergart T."/>
            <person name="Pickel B."/>
            <person name="Atanasova L."/>
            <person name="Karlsson M."/>
            <person name="Huettel B."/>
            <person name="Barry K.W."/>
            <person name="Haridas S."/>
            <person name="Chen C."/>
            <person name="Bauer D."/>
            <person name="Andreopoulos W."/>
            <person name="Pangilinan J."/>
            <person name="LaButti K."/>
            <person name="Riley R."/>
            <person name="Lipzen A."/>
            <person name="Clum A."/>
            <person name="Drula E."/>
            <person name="Henrissat B."/>
            <person name="Kohler A."/>
            <person name="Grigoriev I.V."/>
            <person name="Martin F.M."/>
            <person name="Hacquard S."/>
        </authorList>
    </citation>
    <scope>NUCLEOTIDE SEQUENCE [LARGE SCALE GENOMIC DNA]</scope>
    <source>
        <strain evidence="2 3">MPI-SDFR-AT-0080</strain>
    </source>
</reference>
<evidence type="ECO:0000313" key="2">
    <source>
        <dbReference type="EMBL" id="KAH7043328.1"/>
    </source>
</evidence>
<evidence type="ECO:0000256" key="1">
    <source>
        <dbReference type="SAM" id="MobiDB-lite"/>
    </source>
</evidence>
<feature type="region of interest" description="Disordered" evidence="1">
    <location>
        <begin position="141"/>
        <end position="162"/>
    </location>
</feature>
<feature type="region of interest" description="Disordered" evidence="1">
    <location>
        <begin position="1"/>
        <end position="33"/>
    </location>
</feature>
<gene>
    <name evidence="2" type="ORF">B0J12DRAFT_198979</name>
</gene>
<protein>
    <submittedName>
        <fullName evidence="2">Uncharacterized protein</fullName>
    </submittedName>
</protein>
<proteinExistence type="predicted"/>
<organism evidence="2 3">
    <name type="scientific">Macrophomina phaseolina</name>
    <dbReference type="NCBI Taxonomy" id="35725"/>
    <lineage>
        <taxon>Eukaryota</taxon>
        <taxon>Fungi</taxon>
        <taxon>Dikarya</taxon>
        <taxon>Ascomycota</taxon>
        <taxon>Pezizomycotina</taxon>
        <taxon>Dothideomycetes</taxon>
        <taxon>Dothideomycetes incertae sedis</taxon>
        <taxon>Botryosphaeriales</taxon>
        <taxon>Botryosphaeriaceae</taxon>
        <taxon>Macrophomina</taxon>
    </lineage>
</organism>
<keyword evidence="3" id="KW-1185">Reference proteome</keyword>
<dbReference type="Proteomes" id="UP000774617">
    <property type="component" value="Unassembled WGS sequence"/>
</dbReference>
<dbReference type="EMBL" id="JAGTJR010000023">
    <property type="protein sequence ID" value="KAH7043328.1"/>
    <property type="molecule type" value="Genomic_DNA"/>
</dbReference>